<evidence type="ECO:0000259" key="9">
    <source>
        <dbReference type="Pfam" id="PF02602"/>
    </source>
</evidence>
<sequence>MTIFFVGAGLGTVADLTLRAIACLKEAEVILYDALIHPSLLDLAPAHCLRVPVGKRAGGAALPQAAINQLLCDYGHRYRRIVRLKSGDPGLFGRLQQEVEAVLSAGLAIEVVPGVTSALAAPLLAGLCVTAKDVSQSVAIVSGHAPETLPWSSLVQIETLILLMATRSLRYILEQLIAVGRSPHDGLAIVQWAGQPQQQEWFGTLEEYLNIADHPDMAPAVVVIGAVAQKRYPFARLDLALPALTSPMPDFPLSGQTVLVTRAAGQASPFSQQLRAAGATVLELPTLEIVPPSSWQPLDTALSQLPQFDWLILTSHNAVNFFMQRLQQQGNDSRALATLKIAVVGEKTAQTLQTYGLVADFIPSEFVADALVAEFPVPVAGLRLLFPRVESGGRPLLADAFTAAGATVSEVPAYESRCPQQADPTILAALQEGRVTTVTFTSSKTVKHFCQLVGAQAATLLASVQIASIGPQTSETCRQLLGRVDCEAQDHSVQGLLSALISRSLGLNLR</sequence>
<keyword evidence="5" id="KW-0627">Porphyrin biosynthesis</keyword>
<dbReference type="RefSeq" id="WP_227517296.1">
    <property type="nucleotide sequence ID" value="NZ_CP018092.1"/>
</dbReference>
<evidence type="ECO:0000256" key="7">
    <source>
        <dbReference type="ARBA" id="ARBA00054030"/>
    </source>
</evidence>
<dbReference type="PANTHER" id="PTHR45790">
    <property type="entry name" value="SIROHEME SYNTHASE-RELATED"/>
    <property type="match status" value="1"/>
</dbReference>
<keyword evidence="3 10" id="KW-0808">Transferase</keyword>
<dbReference type="EMBL" id="CP018092">
    <property type="protein sequence ID" value="ATS18549.1"/>
    <property type="molecule type" value="Genomic_DNA"/>
</dbReference>
<comment type="pathway">
    <text evidence="6">Porphyrin-containing compound metabolism.</text>
</comment>
<dbReference type="GO" id="GO:0004852">
    <property type="term" value="F:uroporphyrinogen-III synthase activity"/>
    <property type="evidence" value="ECO:0007669"/>
    <property type="project" value="InterPro"/>
</dbReference>
<evidence type="ECO:0000313" key="10">
    <source>
        <dbReference type="EMBL" id="ATS18549.1"/>
    </source>
</evidence>
<dbReference type="Pfam" id="PF02602">
    <property type="entry name" value="HEM4"/>
    <property type="match status" value="1"/>
</dbReference>
<dbReference type="InterPro" id="IPR000878">
    <property type="entry name" value="4pyrrol_Mease"/>
</dbReference>
<dbReference type="FunFam" id="3.40.1010.10:FF:000001">
    <property type="entry name" value="Siroheme synthase"/>
    <property type="match status" value="1"/>
</dbReference>
<dbReference type="InterPro" id="IPR014777">
    <property type="entry name" value="4pyrrole_Mease_sub1"/>
</dbReference>
<dbReference type="AlphaFoldDB" id="A0A2D2Q292"/>
<reference evidence="11" key="2">
    <citation type="journal article" date="2022" name="Front. Microbiol.">
        <title>Comparative Genomic Analysis Revealed Distinct Molecular Components and Organization of CO2-Concentrating Mechanism in Thermophilic Cyanobacteria.</title>
        <authorList>
            <person name="Tang J."/>
            <person name="Zhou H."/>
            <person name="Yao D."/>
            <person name="Riaz S."/>
            <person name="You D."/>
            <person name="Klepacz-Smolka A."/>
            <person name="Daroch M."/>
        </authorList>
    </citation>
    <scope>NUCLEOTIDE SEQUENCE [LARGE SCALE GENOMIC DNA]</scope>
    <source>
        <strain evidence="11">PCC 6715</strain>
    </source>
</reference>
<evidence type="ECO:0000256" key="6">
    <source>
        <dbReference type="ARBA" id="ARBA00023444"/>
    </source>
</evidence>
<feature type="domain" description="Tetrapyrrole biosynthesis uroporphyrinogen III synthase" evidence="9">
    <location>
        <begin position="269"/>
        <end position="497"/>
    </location>
</feature>
<keyword evidence="4" id="KW-0949">S-adenosyl-L-methionine</keyword>
<dbReference type="GO" id="GO:0019354">
    <property type="term" value="P:siroheme biosynthetic process"/>
    <property type="evidence" value="ECO:0007669"/>
    <property type="project" value="InterPro"/>
</dbReference>
<dbReference type="SUPFAM" id="SSF69618">
    <property type="entry name" value="HemD-like"/>
    <property type="match status" value="1"/>
</dbReference>
<dbReference type="GO" id="GO:0032259">
    <property type="term" value="P:methylation"/>
    <property type="evidence" value="ECO:0007669"/>
    <property type="project" value="UniProtKB-KW"/>
</dbReference>
<dbReference type="Pfam" id="PF00590">
    <property type="entry name" value="TP_methylase"/>
    <property type="match status" value="1"/>
</dbReference>
<proteinExistence type="predicted"/>
<dbReference type="CDD" id="cd06578">
    <property type="entry name" value="HemD"/>
    <property type="match status" value="1"/>
</dbReference>
<dbReference type="Gene3D" id="3.30.950.10">
    <property type="entry name" value="Methyltransferase, Cobalt-precorrin-4 Transmethylase, Domain 2"/>
    <property type="match status" value="1"/>
</dbReference>
<name>A0A2D2Q292_PARLV</name>
<dbReference type="InterPro" id="IPR006366">
    <property type="entry name" value="CobA/CysG_C"/>
</dbReference>
<dbReference type="Gene3D" id="3.40.50.10090">
    <property type="match status" value="2"/>
</dbReference>
<evidence type="ECO:0000256" key="4">
    <source>
        <dbReference type="ARBA" id="ARBA00022691"/>
    </source>
</evidence>
<feature type="domain" description="Tetrapyrrole methylase" evidence="8">
    <location>
        <begin position="2"/>
        <end position="207"/>
    </location>
</feature>
<dbReference type="Gene3D" id="3.40.1010.10">
    <property type="entry name" value="Cobalt-precorrin-4 Transmethylase, Domain 1"/>
    <property type="match status" value="1"/>
</dbReference>
<dbReference type="Proteomes" id="UP000231057">
    <property type="component" value="Chromosome"/>
</dbReference>
<dbReference type="PANTHER" id="PTHR45790:SF3">
    <property type="entry name" value="S-ADENOSYL-L-METHIONINE-DEPENDENT UROPORPHYRINOGEN III METHYLTRANSFERASE, CHLOROPLASTIC"/>
    <property type="match status" value="1"/>
</dbReference>
<dbReference type="NCBIfam" id="NF004790">
    <property type="entry name" value="PRK06136.1"/>
    <property type="match status" value="1"/>
</dbReference>
<dbReference type="GO" id="GO:0004851">
    <property type="term" value="F:uroporphyrin-III C-methyltransferase activity"/>
    <property type="evidence" value="ECO:0007669"/>
    <property type="project" value="UniProtKB-EC"/>
</dbReference>
<dbReference type="InterPro" id="IPR036108">
    <property type="entry name" value="4pyrrol_syn_uPrphyn_synt_sf"/>
</dbReference>
<organism evidence="10 11">
    <name type="scientific">Parathermosynechococcus lividus PCC 6715</name>
    <dbReference type="NCBI Taxonomy" id="1917166"/>
    <lineage>
        <taxon>Bacteria</taxon>
        <taxon>Bacillati</taxon>
        <taxon>Cyanobacteriota</taxon>
        <taxon>Cyanophyceae</taxon>
        <taxon>Acaryochloridales</taxon>
        <taxon>Thermosynechococcaceae</taxon>
        <taxon>Parathermosynechococcus</taxon>
    </lineage>
</organism>
<dbReference type="InterPro" id="IPR050161">
    <property type="entry name" value="Siro_Cobalamin_biosynth"/>
</dbReference>
<evidence type="ECO:0000256" key="2">
    <source>
        <dbReference type="ARBA" id="ARBA00022603"/>
    </source>
</evidence>
<dbReference type="InterPro" id="IPR035996">
    <property type="entry name" value="4pyrrol_Methylase_sf"/>
</dbReference>
<accession>A0A2D2Q292</accession>
<dbReference type="CDD" id="cd11642">
    <property type="entry name" value="SUMT"/>
    <property type="match status" value="1"/>
</dbReference>
<dbReference type="EC" id="2.1.1.107" evidence="1"/>
<evidence type="ECO:0000256" key="5">
    <source>
        <dbReference type="ARBA" id="ARBA00023244"/>
    </source>
</evidence>
<evidence type="ECO:0000313" key="11">
    <source>
        <dbReference type="Proteomes" id="UP000231057"/>
    </source>
</evidence>
<dbReference type="InterPro" id="IPR003754">
    <property type="entry name" value="4pyrrol_synth_uPrphyn_synth"/>
</dbReference>
<gene>
    <name evidence="10" type="ORF">BRW62_07030</name>
</gene>
<evidence type="ECO:0000259" key="8">
    <source>
        <dbReference type="Pfam" id="PF00590"/>
    </source>
</evidence>
<comment type="function">
    <text evidence="7">Catalyzes the two successive C-2 and C-7 methylation reactions involved in the conversion of uroporphyrinogen III to precorrin-2 via the intermediate formation of precorrin-1. It is a step in the biosynthesis of both cobalamin (vitamin B12) and siroheme.</text>
</comment>
<reference evidence="10 11" key="1">
    <citation type="submission" date="2016-11" db="EMBL/GenBank/DDBJ databases">
        <title>Complete genome sequence of thermophilic cyanobacteria strain Synechococcus sp. PCC6715.</title>
        <authorList>
            <person name="Tang J."/>
            <person name="Daroch M."/>
            <person name="Liang Y."/>
            <person name="Jiang D."/>
            <person name="Shah M."/>
        </authorList>
    </citation>
    <scope>NUCLEOTIDE SEQUENCE [LARGE SCALE GENOMIC DNA]</scope>
    <source>
        <strain evidence="10 11">PCC 6715</strain>
    </source>
</reference>
<dbReference type="KEGG" id="slw:BRW62_07030"/>
<evidence type="ECO:0000256" key="1">
    <source>
        <dbReference type="ARBA" id="ARBA00012162"/>
    </source>
</evidence>
<dbReference type="InterPro" id="IPR014776">
    <property type="entry name" value="4pyrrole_Mease_sub2"/>
</dbReference>
<dbReference type="NCBIfam" id="TIGR01469">
    <property type="entry name" value="cobA_cysG_Cterm"/>
    <property type="match status" value="1"/>
</dbReference>
<keyword evidence="11" id="KW-1185">Reference proteome</keyword>
<dbReference type="SUPFAM" id="SSF53790">
    <property type="entry name" value="Tetrapyrrole methylase"/>
    <property type="match status" value="1"/>
</dbReference>
<keyword evidence="2 10" id="KW-0489">Methyltransferase</keyword>
<protein>
    <recommendedName>
        <fullName evidence="1">uroporphyrinogen-III C-methyltransferase</fullName>
        <ecNumber evidence="1">2.1.1.107</ecNumber>
    </recommendedName>
</protein>
<evidence type="ECO:0000256" key="3">
    <source>
        <dbReference type="ARBA" id="ARBA00022679"/>
    </source>
</evidence>